<dbReference type="RefSeq" id="WP_425338460.1">
    <property type="nucleotide sequence ID" value="NZ_JAATJE010000001.1"/>
</dbReference>
<gene>
    <name evidence="3" type="ORF">GGR88_000790</name>
</gene>
<evidence type="ECO:0000313" key="4">
    <source>
        <dbReference type="Proteomes" id="UP000734218"/>
    </source>
</evidence>
<name>A0ABX0XKK6_9SPHN</name>
<dbReference type="CDD" id="cd00093">
    <property type="entry name" value="HTH_XRE"/>
    <property type="match status" value="1"/>
</dbReference>
<dbReference type="InterPro" id="IPR001387">
    <property type="entry name" value="Cro/C1-type_HTH"/>
</dbReference>
<proteinExistence type="predicted"/>
<protein>
    <submittedName>
        <fullName evidence="3">Transcriptional regulator</fullName>
    </submittedName>
</protein>
<dbReference type="Gene3D" id="1.10.260.40">
    <property type="entry name" value="lambda repressor-like DNA-binding domains"/>
    <property type="match status" value="1"/>
</dbReference>
<dbReference type="InterPro" id="IPR010982">
    <property type="entry name" value="Lambda_DNA-bd_dom_sf"/>
</dbReference>
<evidence type="ECO:0000259" key="2">
    <source>
        <dbReference type="PROSITE" id="PS50943"/>
    </source>
</evidence>
<dbReference type="Proteomes" id="UP000734218">
    <property type="component" value="Unassembled WGS sequence"/>
</dbReference>
<dbReference type="SMART" id="SM00530">
    <property type="entry name" value="HTH_XRE"/>
    <property type="match status" value="1"/>
</dbReference>
<evidence type="ECO:0000313" key="3">
    <source>
        <dbReference type="EMBL" id="NJC33316.1"/>
    </source>
</evidence>
<organism evidence="3 4">
    <name type="scientific">Sphingomonas jejuensis</name>
    <dbReference type="NCBI Taxonomy" id="904715"/>
    <lineage>
        <taxon>Bacteria</taxon>
        <taxon>Pseudomonadati</taxon>
        <taxon>Pseudomonadota</taxon>
        <taxon>Alphaproteobacteria</taxon>
        <taxon>Sphingomonadales</taxon>
        <taxon>Sphingomonadaceae</taxon>
        <taxon>Sphingomonas</taxon>
    </lineage>
</organism>
<dbReference type="PROSITE" id="PS50943">
    <property type="entry name" value="HTH_CROC1"/>
    <property type="match status" value="1"/>
</dbReference>
<keyword evidence="1" id="KW-0238">DNA-binding</keyword>
<dbReference type="SUPFAM" id="SSF47413">
    <property type="entry name" value="lambda repressor-like DNA-binding domains"/>
    <property type="match status" value="1"/>
</dbReference>
<dbReference type="EMBL" id="JAATJE010000001">
    <property type="protein sequence ID" value="NJC33316.1"/>
    <property type="molecule type" value="Genomic_DNA"/>
</dbReference>
<sequence>MAVITAVLAARTDQRLTQAQLAEAVGVSRQTINSIETGRFEPSLELALKLARHFDQPVETLFTLHEEG</sequence>
<comment type="caution">
    <text evidence="3">The sequence shown here is derived from an EMBL/GenBank/DDBJ whole genome shotgun (WGS) entry which is preliminary data.</text>
</comment>
<feature type="domain" description="HTH cro/C1-type" evidence="2">
    <location>
        <begin position="7"/>
        <end position="61"/>
    </location>
</feature>
<accession>A0ABX0XKK6</accession>
<reference evidence="3 4" key="1">
    <citation type="submission" date="2020-03" db="EMBL/GenBank/DDBJ databases">
        <title>Genomic Encyclopedia of Type Strains, Phase IV (KMG-IV): sequencing the most valuable type-strain genomes for metagenomic binning, comparative biology and taxonomic classification.</title>
        <authorList>
            <person name="Goeker M."/>
        </authorList>
    </citation>
    <scope>NUCLEOTIDE SEQUENCE [LARGE SCALE GENOMIC DNA]</scope>
    <source>
        <strain evidence="3 4">DSM 27651</strain>
    </source>
</reference>
<dbReference type="PANTHER" id="PTHR46558:SF4">
    <property type="entry name" value="DNA-BIDING PHAGE PROTEIN"/>
    <property type="match status" value="1"/>
</dbReference>
<dbReference type="Pfam" id="PF01381">
    <property type="entry name" value="HTH_3"/>
    <property type="match status" value="1"/>
</dbReference>
<keyword evidence="4" id="KW-1185">Reference proteome</keyword>
<dbReference type="PANTHER" id="PTHR46558">
    <property type="entry name" value="TRACRIPTIONAL REGULATORY PROTEIN-RELATED-RELATED"/>
    <property type="match status" value="1"/>
</dbReference>
<evidence type="ECO:0000256" key="1">
    <source>
        <dbReference type="ARBA" id="ARBA00023125"/>
    </source>
</evidence>